<evidence type="ECO:0000259" key="2">
    <source>
        <dbReference type="PROSITE" id="PS50113"/>
    </source>
</evidence>
<evidence type="ECO:0000313" key="4">
    <source>
        <dbReference type="EMBL" id="WFE92147.1"/>
    </source>
</evidence>
<gene>
    <name evidence="4" type="ORF">K1718_12520</name>
</gene>
<dbReference type="Gene3D" id="3.30.70.270">
    <property type="match status" value="1"/>
</dbReference>
<dbReference type="SUPFAM" id="SSF55785">
    <property type="entry name" value="PYP-like sensor domain (PAS domain)"/>
    <property type="match status" value="1"/>
</dbReference>
<keyword evidence="4" id="KW-0808">Transferase</keyword>
<dbReference type="InterPro" id="IPR000700">
    <property type="entry name" value="PAS-assoc_C"/>
</dbReference>
<sequence>MTLDDNKGLSSATDLIRPSNLDFETLLKLSNDALVVLTSDGTPIFISPAAERLFGWSAEKLPEQLRDIVYVDASNSDAELLHHILSGTAGFAAPLPLASLQLRTAFGPLVWTEVSSHILRDESGTPEAYAVFFRNIARQKELEAQLEAASQTDPLTGLFNRRAFEDSLQREWAIALREQTHTSLIKVSLDRFDAIAEHYGSDAAETCLAKVANTLKETARRPADVAARTATSEFSLLLPRTHEMGVETISAYIHQAIQDLGIPNADNKAGNGIVTASVGAACTVPEQTGVSESSEYILAAAESCVFQARQEGGNRVKTVMNYLTK</sequence>
<dbReference type="CDD" id="cd00130">
    <property type="entry name" value="PAS"/>
    <property type="match status" value="1"/>
</dbReference>
<keyword evidence="4" id="KW-0548">Nucleotidyltransferase</keyword>
<organism evidence="4 5">
    <name type="scientific">Roseibium porphyridii</name>
    <dbReference type="NCBI Taxonomy" id="2866279"/>
    <lineage>
        <taxon>Bacteria</taxon>
        <taxon>Pseudomonadati</taxon>
        <taxon>Pseudomonadota</taxon>
        <taxon>Alphaproteobacteria</taxon>
        <taxon>Hyphomicrobiales</taxon>
        <taxon>Stappiaceae</taxon>
        <taxon>Roseibium</taxon>
    </lineage>
</organism>
<reference evidence="4 5" key="1">
    <citation type="submission" date="2023-03" db="EMBL/GenBank/DDBJ databases">
        <title>Roseibium porphyridii sp. nov. and Roseibium rhodosorbium sp. nov. isolated from marine algae, Porphyridium cruentum and Rhodosorus marinus, respectively.</title>
        <authorList>
            <person name="Lee M.W."/>
            <person name="Choi B.J."/>
            <person name="Lee J.K."/>
            <person name="Choi D.G."/>
            <person name="Baek J.H."/>
            <person name="Bayburt H."/>
            <person name="Kim J.M."/>
            <person name="Han D.M."/>
            <person name="Kim K.H."/>
            <person name="Jeon C.O."/>
        </authorList>
    </citation>
    <scope>NUCLEOTIDE SEQUENCE [LARGE SCALE GENOMIC DNA]</scope>
    <source>
        <strain evidence="4 5">KMA01</strain>
    </source>
</reference>
<feature type="domain" description="PAC" evidence="2">
    <location>
        <begin position="96"/>
        <end position="148"/>
    </location>
</feature>
<dbReference type="SUPFAM" id="SSF55073">
    <property type="entry name" value="Nucleotide cyclase"/>
    <property type="match status" value="1"/>
</dbReference>
<evidence type="ECO:0000259" key="1">
    <source>
        <dbReference type="PROSITE" id="PS50112"/>
    </source>
</evidence>
<evidence type="ECO:0000259" key="3">
    <source>
        <dbReference type="PROSITE" id="PS50887"/>
    </source>
</evidence>
<accession>A0ABY8FD72</accession>
<dbReference type="Pfam" id="PF00990">
    <property type="entry name" value="GGDEF"/>
    <property type="match status" value="1"/>
</dbReference>
<evidence type="ECO:0000313" key="5">
    <source>
        <dbReference type="Proteomes" id="UP001209803"/>
    </source>
</evidence>
<dbReference type="EC" id="2.7.7.65" evidence="4"/>
<dbReference type="PANTHER" id="PTHR44757">
    <property type="entry name" value="DIGUANYLATE CYCLASE DGCP"/>
    <property type="match status" value="1"/>
</dbReference>
<dbReference type="PROSITE" id="PS50112">
    <property type="entry name" value="PAS"/>
    <property type="match status" value="1"/>
</dbReference>
<dbReference type="PROSITE" id="PS50113">
    <property type="entry name" value="PAC"/>
    <property type="match status" value="1"/>
</dbReference>
<dbReference type="Proteomes" id="UP001209803">
    <property type="component" value="Chromosome"/>
</dbReference>
<dbReference type="InterPro" id="IPR000014">
    <property type="entry name" value="PAS"/>
</dbReference>
<name>A0ABY8FD72_9HYPH</name>
<dbReference type="InterPro" id="IPR035965">
    <property type="entry name" value="PAS-like_dom_sf"/>
</dbReference>
<dbReference type="InterPro" id="IPR043128">
    <property type="entry name" value="Rev_trsase/Diguanyl_cyclase"/>
</dbReference>
<keyword evidence="5" id="KW-1185">Reference proteome</keyword>
<dbReference type="EMBL" id="CP120863">
    <property type="protein sequence ID" value="WFE92147.1"/>
    <property type="molecule type" value="Genomic_DNA"/>
</dbReference>
<dbReference type="CDD" id="cd01949">
    <property type="entry name" value="GGDEF"/>
    <property type="match status" value="1"/>
</dbReference>
<dbReference type="InterPro" id="IPR000160">
    <property type="entry name" value="GGDEF_dom"/>
</dbReference>
<dbReference type="PROSITE" id="PS50887">
    <property type="entry name" value="GGDEF"/>
    <property type="match status" value="1"/>
</dbReference>
<protein>
    <submittedName>
        <fullName evidence="4">Diguanylate cyclase</fullName>
        <ecNumber evidence="4">2.7.7.65</ecNumber>
    </submittedName>
</protein>
<feature type="domain" description="PAS" evidence="1">
    <location>
        <begin position="19"/>
        <end position="88"/>
    </location>
</feature>
<dbReference type="RefSeq" id="WP_265684638.1">
    <property type="nucleotide sequence ID" value="NZ_CP120863.1"/>
</dbReference>
<dbReference type="InterPro" id="IPR029787">
    <property type="entry name" value="Nucleotide_cyclase"/>
</dbReference>
<dbReference type="GO" id="GO:0052621">
    <property type="term" value="F:diguanylate cyclase activity"/>
    <property type="evidence" value="ECO:0007669"/>
    <property type="project" value="UniProtKB-EC"/>
</dbReference>
<dbReference type="NCBIfam" id="TIGR00254">
    <property type="entry name" value="GGDEF"/>
    <property type="match status" value="1"/>
</dbReference>
<dbReference type="SMART" id="SM00091">
    <property type="entry name" value="PAS"/>
    <property type="match status" value="1"/>
</dbReference>
<feature type="domain" description="GGDEF" evidence="3">
    <location>
        <begin position="180"/>
        <end position="321"/>
    </location>
</feature>
<dbReference type="InterPro" id="IPR052155">
    <property type="entry name" value="Biofilm_reg_signaling"/>
</dbReference>
<dbReference type="PANTHER" id="PTHR44757:SF2">
    <property type="entry name" value="BIOFILM ARCHITECTURE MAINTENANCE PROTEIN MBAA"/>
    <property type="match status" value="1"/>
</dbReference>
<dbReference type="Gene3D" id="3.30.450.20">
    <property type="entry name" value="PAS domain"/>
    <property type="match status" value="1"/>
</dbReference>
<proteinExistence type="predicted"/>
<dbReference type="SMART" id="SM00267">
    <property type="entry name" value="GGDEF"/>
    <property type="match status" value="1"/>
</dbReference>
<dbReference type="NCBIfam" id="TIGR00229">
    <property type="entry name" value="sensory_box"/>
    <property type="match status" value="1"/>
</dbReference>